<comment type="caution">
    <text evidence="9">The sequence shown here is derived from an EMBL/GenBank/DDBJ whole genome shotgun (WGS) entry which is preliminary data.</text>
</comment>
<evidence type="ECO:0000256" key="4">
    <source>
        <dbReference type="ARBA" id="ARBA00022801"/>
    </source>
</evidence>
<dbReference type="InterPro" id="IPR027268">
    <property type="entry name" value="Peptidase_M4/M1_CTD_sf"/>
</dbReference>
<dbReference type="CDD" id="cd09597">
    <property type="entry name" value="M4_TLP"/>
    <property type="match status" value="1"/>
</dbReference>
<sequence length="350" mass="38843">MCQFISHYILQKVAESPEVSQHARESAARTLSIDTEVRNRRPDLHAAIVQNPNLGNLQSVTASSGREQPSISVYDCRNSSKLPGVRVRSDDQRVRDRVVNNAFDGLQIADKFYSDVFAYKVPDGSWNALTGSVHFRENYNNAMWDGQQMIFGDGDGEIFDYFADSLDVIVHEITHGVTQYTANLQYEGQSGALNESISDVFACMAEQWYLDQTAEDGDWLLGQNLFPVARKGSALRSLKKPGTAYNNDKILGKDPQPGHMRDYNNTRDDNGGVHLNSGIPNHAFYLVATTLGGRSWDQAGHIWFKTLTDSRLRPTATFSAFAGLTVDNAQRLYGNNVGQAVKKAWEGVGV</sequence>
<dbReference type="Pfam" id="PF01447">
    <property type="entry name" value="Peptidase_M4"/>
    <property type="match status" value="1"/>
</dbReference>
<evidence type="ECO:0000313" key="10">
    <source>
        <dbReference type="Proteomes" id="UP000053095"/>
    </source>
</evidence>
<dbReference type="PRINTS" id="PR00730">
    <property type="entry name" value="THERMOLYSIN"/>
</dbReference>
<dbReference type="Pfam" id="PF02868">
    <property type="entry name" value="Peptidase_M4_C"/>
    <property type="match status" value="1"/>
</dbReference>
<evidence type="ECO:0000313" key="9">
    <source>
        <dbReference type="EMBL" id="GAM38935.1"/>
    </source>
</evidence>
<dbReference type="GO" id="GO:0006508">
    <property type="term" value="P:proteolysis"/>
    <property type="evidence" value="ECO:0007669"/>
    <property type="project" value="UniProtKB-KW"/>
</dbReference>
<organism evidence="9 10">
    <name type="scientific">Talaromyces pinophilus</name>
    <name type="common">Penicillium pinophilum</name>
    <dbReference type="NCBI Taxonomy" id="128442"/>
    <lineage>
        <taxon>Eukaryota</taxon>
        <taxon>Fungi</taxon>
        <taxon>Dikarya</taxon>
        <taxon>Ascomycota</taxon>
        <taxon>Pezizomycotina</taxon>
        <taxon>Eurotiomycetes</taxon>
        <taxon>Eurotiomycetidae</taxon>
        <taxon>Eurotiales</taxon>
        <taxon>Trichocomaceae</taxon>
        <taxon>Talaromyces</taxon>
        <taxon>Talaromyces sect. Talaromyces</taxon>
    </lineage>
</organism>
<proteinExistence type="inferred from homology"/>
<dbReference type="PANTHER" id="PTHR43579">
    <property type="match status" value="1"/>
</dbReference>
<dbReference type="InterPro" id="IPR023612">
    <property type="entry name" value="Peptidase_M4"/>
</dbReference>
<evidence type="ECO:0000259" key="8">
    <source>
        <dbReference type="Pfam" id="PF02868"/>
    </source>
</evidence>
<accession>A0A6V8HEJ4</accession>
<dbReference type="Gene3D" id="3.10.170.10">
    <property type="match status" value="1"/>
</dbReference>
<gene>
    <name evidence="9" type="ORF">TCE0_034r10072</name>
</gene>
<keyword evidence="3" id="KW-0479">Metal-binding</keyword>
<dbReference type="Proteomes" id="UP000053095">
    <property type="component" value="Unassembled WGS sequence"/>
</dbReference>
<evidence type="ECO:0000256" key="6">
    <source>
        <dbReference type="ARBA" id="ARBA00023049"/>
    </source>
</evidence>
<evidence type="ECO:0000256" key="2">
    <source>
        <dbReference type="ARBA" id="ARBA00022670"/>
    </source>
</evidence>
<dbReference type="GO" id="GO:0046872">
    <property type="term" value="F:metal ion binding"/>
    <property type="evidence" value="ECO:0007669"/>
    <property type="project" value="UniProtKB-KW"/>
</dbReference>
<keyword evidence="2" id="KW-0645">Protease</keyword>
<dbReference type="PANTHER" id="PTHR43579:SF1">
    <property type="entry name" value="NEUTRAL METALLOPROTEINASE"/>
    <property type="match status" value="1"/>
</dbReference>
<dbReference type="SUPFAM" id="SSF55486">
    <property type="entry name" value="Metalloproteases ('zincins'), catalytic domain"/>
    <property type="match status" value="1"/>
</dbReference>
<reference evidence="10" key="1">
    <citation type="journal article" date="2015" name="Genome Announc.">
        <title>Draft genome sequence of Talaromyces cellulolyticus strain Y-94, a source of lignocellulosic biomass-degrading enzymes.</title>
        <authorList>
            <person name="Fujii T."/>
            <person name="Koike H."/>
            <person name="Sawayama S."/>
            <person name="Yano S."/>
            <person name="Inoue H."/>
        </authorList>
    </citation>
    <scope>NUCLEOTIDE SEQUENCE [LARGE SCALE GENOMIC DNA]</scope>
    <source>
        <strain evidence="10">Y-94</strain>
    </source>
</reference>
<dbReference type="AlphaFoldDB" id="A0A6V8HEJ4"/>
<evidence type="ECO:0000256" key="5">
    <source>
        <dbReference type="ARBA" id="ARBA00022833"/>
    </source>
</evidence>
<dbReference type="InterPro" id="IPR013856">
    <property type="entry name" value="Peptidase_M4_domain"/>
</dbReference>
<name>A0A6V8HEJ4_TALPI</name>
<keyword evidence="4" id="KW-0378">Hydrolase</keyword>
<keyword evidence="6" id="KW-0482">Metalloprotease</keyword>
<keyword evidence="10" id="KW-1185">Reference proteome</keyword>
<evidence type="ECO:0008006" key="11">
    <source>
        <dbReference type="Google" id="ProtNLM"/>
    </source>
</evidence>
<evidence type="ECO:0000256" key="3">
    <source>
        <dbReference type="ARBA" id="ARBA00022723"/>
    </source>
</evidence>
<dbReference type="EMBL" id="DF933830">
    <property type="protein sequence ID" value="GAM38935.1"/>
    <property type="molecule type" value="Genomic_DNA"/>
</dbReference>
<feature type="domain" description="Peptidase M4 C-terminal" evidence="8">
    <location>
        <begin position="182"/>
        <end position="350"/>
    </location>
</feature>
<protein>
    <recommendedName>
        <fullName evidence="11">Neutral metalloproteinase</fullName>
    </recommendedName>
</protein>
<comment type="similarity">
    <text evidence="1">Belongs to the peptidase M4 family.</text>
</comment>
<keyword evidence="5" id="KW-0862">Zinc</keyword>
<evidence type="ECO:0000259" key="7">
    <source>
        <dbReference type="Pfam" id="PF01447"/>
    </source>
</evidence>
<feature type="domain" description="Peptidase M4" evidence="7">
    <location>
        <begin position="68"/>
        <end position="179"/>
    </location>
</feature>
<dbReference type="GO" id="GO:0004222">
    <property type="term" value="F:metalloendopeptidase activity"/>
    <property type="evidence" value="ECO:0007669"/>
    <property type="project" value="InterPro"/>
</dbReference>
<dbReference type="Gene3D" id="1.10.390.10">
    <property type="entry name" value="Neutral Protease Domain 2"/>
    <property type="match status" value="1"/>
</dbReference>
<dbReference type="InterPro" id="IPR052759">
    <property type="entry name" value="Metalloprotease_M4"/>
</dbReference>
<evidence type="ECO:0000256" key="1">
    <source>
        <dbReference type="ARBA" id="ARBA00009388"/>
    </source>
</evidence>
<dbReference type="InterPro" id="IPR001570">
    <property type="entry name" value="Peptidase_M4_C_domain"/>
</dbReference>